<comment type="subunit">
    <text evidence="1">Homotetramer.</text>
</comment>
<organism evidence="2 3">
    <name type="scientific">Aurantiacibacter sediminis</name>
    <dbReference type="NCBI Taxonomy" id="2793064"/>
    <lineage>
        <taxon>Bacteria</taxon>
        <taxon>Pseudomonadati</taxon>
        <taxon>Pseudomonadota</taxon>
        <taxon>Alphaproteobacteria</taxon>
        <taxon>Sphingomonadales</taxon>
        <taxon>Erythrobacteraceae</taxon>
        <taxon>Aurantiacibacter</taxon>
    </lineage>
</organism>
<keyword evidence="1" id="KW-0560">Oxidoreductase</keyword>
<comment type="caution">
    <text evidence="1">Lacks conserved residue(s) required for the propagation of feature annotation.</text>
</comment>
<evidence type="ECO:0000313" key="3">
    <source>
        <dbReference type="Proteomes" id="UP000602442"/>
    </source>
</evidence>
<feature type="binding site" evidence="1">
    <location>
        <position position="120"/>
    </location>
    <ligand>
        <name>substrate</name>
    </ligand>
</feature>
<keyword evidence="1" id="KW-0408">Iron</keyword>
<dbReference type="Gene3D" id="1.20.58.480">
    <property type="match status" value="1"/>
</dbReference>
<dbReference type="InterPro" id="IPR037217">
    <property type="entry name" value="Trp/Indoleamine_2_3_dOase-like"/>
</dbReference>
<comment type="function">
    <text evidence="1">Heme-dependent dioxygenase that catalyzes the oxidative cleavage of the L-tryptophan (L-Trp) pyrrole ring and converts L-tryptophan to N-formyl-L-kynurenine. Catalyzes the oxidative cleavage of the indole moiety.</text>
</comment>
<keyword evidence="1" id="KW-0349">Heme</keyword>
<comment type="similarity">
    <text evidence="1">Belongs to the tryptophan 2,3-dioxygenase family.</text>
</comment>
<dbReference type="InterPro" id="IPR004981">
    <property type="entry name" value="Trp_2_3_dOase"/>
</dbReference>
<keyword evidence="1" id="KW-0479">Metal-binding</keyword>
<feature type="binding site" evidence="1">
    <location>
        <position position="257"/>
    </location>
    <ligand>
        <name>substrate</name>
    </ligand>
</feature>
<accession>A0ABS0N347</accession>
<dbReference type="HAMAP" id="MF_01972">
    <property type="entry name" value="T23O"/>
    <property type="match status" value="1"/>
</dbReference>
<keyword evidence="1" id="KW-0823">Tryptophan catabolism</keyword>
<feature type="binding site" description="axial binding residue" evidence="1">
    <location>
        <position position="243"/>
    </location>
    <ligand>
        <name>heme</name>
        <dbReference type="ChEBI" id="CHEBI:30413"/>
    </ligand>
    <ligandPart>
        <name>Fe</name>
        <dbReference type="ChEBI" id="CHEBI:18248"/>
    </ligandPart>
</feature>
<proteinExistence type="inferred from homology"/>
<dbReference type="Pfam" id="PF03301">
    <property type="entry name" value="Trp_dioxygenase"/>
    <property type="match status" value="2"/>
</dbReference>
<protein>
    <recommendedName>
        <fullName evidence="1">Tryptophan 2,3-dioxygenase</fullName>
        <shortName evidence="1">TDO</shortName>
        <ecNumber evidence="1">1.13.11.11</ecNumber>
    </recommendedName>
    <alternativeName>
        <fullName evidence="1">Tryptamin 2,3-dioxygenase</fullName>
    </alternativeName>
    <alternativeName>
        <fullName evidence="1">Tryptophan oxygenase</fullName>
        <shortName evidence="1">TO</shortName>
        <shortName evidence="1">TRPO</shortName>
    </alternativeName>
    <alternativeName>
        <fullName evidence="1">Tryptophan pyrrolase</fullName>
    </alternativeName>
    <alternativeName>
        <fullName evidence="1">Tryptophanase</fullName>
    </alternativeName>
</protein>
<name>A0ABS0N347_9SPHN</name>
<dbReference type="EMBL" id="JAEANY010000001">
    <property type="protein sequence ID" value="MBH5321671.1"/>
    <property type="molecule type" value="Genomic_DNA"/>
</dbReference>
<dbReference type="PANTHER" id="PTHR10138:SF0">
    <property type="entry name" value="TRYPTOPHAN 2,3-DIOXYGENASE"/>
    <property type="match status" value="1"/>
</dbReference>
<reference evidence="2 3" key="1">
    <citation type="submission" date="2020-11" db="EMBL/GenBank/DDBJ databases">
        <title>Erythrobacter sediminis sp. nov., a marine bacterium from a tidal flat of Garorim Bay.</title>
        <authorList>
            <person name="Kim D."/>
            <person name="Yoo Y."/>
            <person name="Kim J.-J."/>
        </authorList>
    </citation>
    <scope>NUCLEOTIDE SEQUENCE [LARGE SCALE GENOMIC DNA]</scope>
    <source>
        <strain evidence="2 3">JGD-13</strain>
    </source>
</reference>
<keyword evidence="3" id="KW-1185">Reference proteome</keyword>
<sequence>MKRTIENGIETFEAELDGERIVWDRGLTYADHLQTDPLLSAQVPMSGKHDEMLFIIMHQTMELWIKLQIHECKQAMAQIRADELPQASRTLDRIATIMQHMIHSWEVLATLSPSEFMTFRGYLGKASGFQSHQYRELEFRLGLKRPELITIHMDDPERTAALEEALAAPSLYDEMLYLLDRRGYEIPKEVIGRDLTKPYESDRTIENAWLEIYSNPQEHWELYALAEKVTSLEYYFQEWRFKHMKTVSRVIGHRHGTGGSAGVKYLVKALELRFFPELWSMRTRMEADKPEGGSHGGGHAEGCPV</sequence>
<evidence type="ECO:0000313" key="2">
    <source>
        <dbReference type="EMBL" id="MBH5321671.1"/>
    </source>
</evidence>
<comment type="caution">
    <text evidence="2">The sequence shown here is derived from an EMBL/GenBank/DDBJ whole genome shotgun (WGS) entry which is preliminary data.</text>
</comment>
<comment type="pathway">
    <text evidence="1">Amino-acid degradation; L-tryptophan degradation via kynurenine pathway; L-kynurenine from L-tryptophan: step 1/2.</text>
</comment>
<comment type="catalytic activity">
    <reaction evidence="1">
        <text>L-tryptophan + O2 = N-formyl-L-kynurenine</text>
        <dbReference type="Rhea" id="RHEA:24536"/>
        <dbReference type="ChEBI" id="CHEBI:15379"/>
        <dbReference type="ChEBI" id="CHEBI:57912"/>
        <dbReference type="ChEBI" id="CHEBI:58629"/>
        <dbReference type="EC" id="1.13.11.11"/>
    </reaction>
</comment>
<dbReference type="PANTHER" id="PTHR10138">
    <property type="entry name" value="TRYPTOPHAN 2,3-DIOXYGENASE"/>
    <property type="match status" value="1"/>
</dbReference>
<comment type="cofactor">
    <cofactor evidence="1">
        <name>heme</name>
        <dbReference type="ChEBI" id="CHEBI:30413"/>
    </cofactor>
    <text evidence="1">Binds 1 heme group per subunit.</text>
</comment>
<dbReference type="Proteomes" id="UP000602442">
    <property type="component" value="Unassembled WGS sequence"/>
</dbReference>
<dbReference type="EC" id="1.13.11.11" evidence="1"/>
<evidence type="ECO:0000256" key="1">
    <source>
        <dbReference type="HAMAP-Rule" id="MF_01972"/>
    </source>
</evidence>
<gene>
    <name evidence="1" type="primary">kynA</name>
    <name evidence="2" type="ORF">I5L03_03610</name>
</gene>
<dbReference type="SUPFAM" id="SSF140959">
    <property type="entry name" value="Indolic compounds 2,3-dioxygenase-like"/>
    <property type="match status" value="1"/>
</dbReference>
<keyword evidence="1" id="KW-0223">Dioxygenase</keyword>